<proteinExistence type="predicted"/>
<name>A0A5X4PE50_SALET</name>
<gene>
    <name evidence="1" type="ORF">EHB58_09525</name>
</gene>
<organism evidence="1">
    <name type="scientific">Salmonella enterica subsp. enterica serovar Hull</name>
    <dbReference type="NCBI Taxonomy" id="1403564"/>
    <lineage>
        <taxon>Bacteria</taxon>
        <taxon>Pseudomonadati</taxon>
        <taxon>Pseudomonadota</taxon>
        <taxon>Gammaproteobacteria</taxon>
        <taxon>Enterobacterales</taxon>
        <taxon>Enterobacteriaceae</taxon>
        <taxon>Salmonella</taxon>
    </lineage>
</organism>
<protein>
    <submittedName>
        <fullName evidence="1">Terminase</fullName>
    </submittedName>
</protein>
<sequence length="441" mass="49974">MAEIFATELHPAQREIWAEGIKHQYNVVRCGRRWGKTEILGTIAVSYATSLFPSTKNPNKLQGGRVGIFTAEYKQQQEIFDYLEEALEPLIKKKSRSDGRIRLKNGARIDFWVTNNNPLAGRGREYDVVLIDEAAFTKSPEMLEEIWPKSIKPTLLTRRGRAWVFSTPNGTDDKNFFYAICHDPKHGFKEHYAPTSSNPFAPPDELEKERLNNDPRVFRQEYLAEFIDWSAEALLDINKLMVNDLPVEMPTTCDIIFAVMDTALKGGTENDGTGIVYFAYEKTYSEPRLTIIDYDCTQIKASLLPEYMPGVYDNLERLAKICRPRLGSQGVFMEDAAMGAILNQKAETEGWDMTPIKSALTGKGKDERGVLASGHHYLGKCKITKEAYDKTVTFKQVTANHLIKQIAGFHLADPKAHKRADDLFDCYTYGLIIVFGNYEAL</sequence>
<accession>A0A5X4PE50</accession>
<dbReference type="EMBL" id="AAHSMS010000010">
    <property type="protein sequence ID" value="EBZ8648452.1"/>
    <property type="molecule type" value="Genomic_DNA"/>
</dbReference>
<comment type="caution">
    <text evidence="1">The sequence shown here is derived from an EMBL/GenBank/DDBJ whole genome shotgun (WGS) entry which is preliminary data.</text>
</comment>
<evidence type="ECO:0000313" key="1">
    <source>
        <dbReference type="EMBL" id="EBZ8648452.1"/>
    </source>
</evidence>
<dbReference type="InterPro" id="IPR027417">
    <property type="entry name" value="P-loop_NTPase"/>
</dbReference>
<dbReference type="Pfam" id="PF03237">
    <property type="entry name" value="Terminase_6N"/>
    <property type="match status" value="1"/>
</dbReference>
<dbReference type="AlphaFoldDB" id="A0A5X4PE50"/>
<reference evidence="1" key="1">
    <citation type="submission" date="2018-11" db="EMBL/GenBank/DDBJ databases">
        <authorList>
            <person name="Ashton P.M."/>
            <person name="Dallman T."/>
            <person name="Nair S."/>
            <person name="De Pinna E."/>
            <person name="Peters T."/>
            <person name="Grant K."/>
        </authorList>
    </citation>
    <scope>NUCLEOTIDE SEQUENCE</scope>
    <source>
        <strain evidence="1">638096</strain>
    </source>
</reference>
<dbReference type="Gene3D" id="3.40.50.300">
    <property type="entry name" value="P-loop containing nucleotide triphosphate hydrolases"/>
    <property type="match status" value="1"/>
</dbReference>